<dbReference type="InterPro" id="IPR003557">
    <property type="entry name" value="Cyt_c_biogenesis_CcmC"/>
</dbReference>
<dbReference type="EMBL" id="LAZR01007799">
    <property type="protein sequence ID" value="KKM82858.1"/>
    <property type="molecule type" value="Genomic_DNA"/>
</dbReference>
<evidence type="ECO:0000313" key="9">
    <source>
        <dbReference type="EMBL" id="KKM82858.1"/>
    </source>
</evidence>
<reference evidence="9" key="1">
    <citation type="journal article" date="2015" name="Nature">
        <title>Complex archaea that bridge the gap between prokaryotes and eukaryotes.</title>
        <authorList>
            <person name="Spang A."/>
            <person name="Saw J.H."/>
            <person name="Jorgensen S.L."/>
            <person name="Zaremba-Niedzwiedzka K."/>
            <person name="Martijn J."/>
            <person name="Lind A.E."/>
            <person name="van Eijk R."/>
            <person name="Schleper C."/>
            <person name="Guy L."/>
            <person name="Ettema T.J."/>
        </authorList>
    </citation>
    <scope>NUCLEOTIDE SEQUENCE</scope>
</reference>
<keyword evidence="3 7" id="KW-0812">Transmembrane</keyword>
<evidence type="ECO:0000256" key="3">
    <source>
        <dbReference type="ARBA" id="ARBA00022692"/>
    </source>
</evidence>
<keyword evidence="6 7" id="KW-0472">Membrane</keyword>
<dbReference type="InterPro" id="IPR002541">
    <property type="entry name" value="Cyt_c_assembly"/>
</dbReference>
<dbReference type="AlphaFoldDB" id="A0A0F9KLP6"/>
<evidence type="ECO:0000256" key="5">
    <source>
        <dbReference type="ARBA" id="ARBA00022989"/>
    </source>
</evidence>
<dbReference type="GO" id="GO:0017004">
    <property type="term" value="P:cytochrome complex assembly"/>
    <property type="evidence" value="ECO:0007669"/>
    <property type="project" value="UniProtKB-KW"/>
</dbReference>
<dbReference type="InterPro" id="IPR045062">
    <property type="entry name" value="Cyt_c_biogenesis_CcsA/CcmC"/>
</dbReference>
<comment type="similarity">
    <text evidence="2">Belongs to the CcmC/CycZ/HelC family.</text>
</comment>
<accession>A0A0F9KLP6</accession>
<feature type="transmembrane region" description="Helical" evidence="7">
    <location>
        <begin position="80"/>
        <end position="100"/>
    </location>
</feature>
<evidence type="ECO:0000256" key="7">
    <source>
        <dbReference type="SAM" id="Phobius"/>
    </source>
</evidence>
<feature type="transmembrane region" description="Helical" evidence="7">
    <location>
        <begin position="142"/>
        <end position="162"/>
    </location>
</feature>
<dbReference type="PRINTS" id="PR01386">
    <property type="entry name" value="CCMCBIOGNSIS"/>
</dbReference>
<dbReference type="GO" id="GO:0005886">
    <property type="term" value="C:plasma membrane"/>
    <property type="evidence" value="ECO:0007669"/>
    <property type="project" value="TreeGrafter"/>
</dbReference>
<proteinExistence type="inferred from homology"/>
<feature type="transmembrane region" description="Helical" evidence="7">
    <location>
        <begin position="182"/>
        <end position="204"/>
    </location>
</feature>
<evidence type="ECO:0000256" key="4">
    <source>
        <dbReference type="ARBA" id="ARBA00022748"/>
    </source>
</evidence>
<comment type="caution">
    <text evidence="9">The sequence shown here is derived from an EMBL/GenBank/DDBJ whole genome shotgun (WGS) entry which is preliminary data.</text>
</comment>
<name>A0A0F9KLP6_9ZZZZ</name>
<organism evidence="9">
    <name type="scientific">marine sediment metagenome</name>
    <dbReference type="NCBI Taxonomy" id="412755"/>
    <lineage>
        <taxon>unclassified sequences</taxon>
        <taxon>metagenomes</taxon>
        <taxon>ecological metagenomes</taxon>
    </lineage>
</organism>
<dbReference type="PANTHER" id="PTHR30071">
    <property type="entry name" value="HEME EXPORTER PROTEIN C"/>
    <property type="match status" value="1"/>
</dbReference>
<comment type="subcellular location">
    <subcellularLocation>
        <location evidence="1">Membrane</location>
        <topology evidence="1">Multi-pass membrane protein</topology>
    </subcellularLocation>
</comment>
<evidence type="ECO:0000256" key="6">
    <source>
        <dbReference type="ARBA" id="ARBA00023136"/>
    </source>
</evidence>
<evidence type="ECO:0000256" key="2">
    <source>
        <dbReference type="ARBA" id="ARBA00005840"/>
    </source>
</evidence>
<feature type="transmembrane region" description="Helical" evidence="7">
    <location>
        <begin position="112"/>
        <end position="130"/>
    </location>
</feature>
<keyword evidence="4" id="KW-0201">Cytochrome c-type biogenesis</keyword>
<dbReference type="PANTHER" id="PTHR30071:SF1">
    <property type="entry name" value="CYTOCHROME B_B6 PROTEIN-RELATED"/>
    <property type="match status" value="1"/>
</dbReference>
<feature type="domain" description="Cytochrome c assembly protein" evidence="8">
    <location>
        <begin position="11"/>
        <end position="168"/>
    </location>
</feature>
<dbReference type="GO" id="GO:0020037">
    <property type="term" value="F:heme binding"/>
    <property type="evidence" value="ECO:0007669"/>
    <property type="project" value="InterPro"/>
</dbReference>
<sequence>MKRSILKTMLFVFVLVMLPLDLILIFKVAPTERIMGIVQKIFYIHVPLAMSAYIGFAGVFVSSIMFLWKKDLAWDTAAVCWAEIGVLLSTLVLITGSFWARPVWNVWWAWDPRLLTMFILWFIYIGYFILRKGFTDRFMRARYAAVLGIIGFLDVPVVRLATKWWRSIHPRLKSEGGGLDPAMLKVLLFSLATFVAFTALLFVFRHGIAKADDRLSHITETLEE</sequence>
<evidence type="ECO:0000259" key="8">
    <source>
        <dbReference type="Pfam" id="PF01578"/>
    </source>
</evidence>
<dbReference type="GO" id="GO:0015232">
    <property type="term" value="F:heme transmembrane transporter activity"/>
    <property type="evidence" value="ECO:0007669"/>
    <property type="project" value="InterPro"/>
</dbReference>
<feature type="transmembrane region" description="Helical" evidence="7">
    <location>
        <begin position="41"/>
        <end position="68"/>
    </location>
</feature>
<dbReference type="Pfam" id="PF01578">
    <property type="entry name" value="Cytochrom_C_asm"/>
    <property type="match status" value="1"/>
</dbReference>
<gene>
    <name evidence="9" type="ORF">LCGC14_1315360</name>
</gene>
<feature type="transmembrane region" description="Helical" evidence="7">
    <location>
        <begin position="9"/>
        <end position="29"/>
    </location>
</feature>
<keyword evidence="5 7" id="KW-1133">Transmembrane helix</keyword>
<evidence type="ECO:0000256" key="1">
    <source>
        <dbReference type="ARBA" id="ARBA00004141"/>
    </source>
</evidence>
<protein>
    <recommendedName>
        <fullName evidence="8">Cytochrome c assembly protein domain-containing protein</fullName>
    </recommendedName>
</protein>